<dbReference type="CDD" id="cd09917">
    <property type="entry name" value="F-box_SF"/>
    <property type="match status" value="1"/>
</dbReference>
<dbReference type="AlphaFoldDB" id="A0A9P5PEI8"/>
<evidence type="ECO:0000256" key="1">
    <source>
        <dbReference type="SAM" id="MobiDB-lite"/>
    </source>
</evidence>
<organism evidence="3 4">
    <name type="scientific">Rhodocollybia butyracea</name>
    <dbReference type="NCBI Taxonomy" id="206335"/>
    <lineage>
        <taxon>Eukaryota</taxon>
        <taxon>Fungi</taxon>
        <taxon>Dikarya</taxon>
        <taxon>Basidiomycota</taxon>
        <taxon>Agaricomycotina</taxon>
        <taxon>Agaricomycetes</taxon>
        <taxon>Agaricomycetidae</taxon>
        <taxon>Agaricales</taxon>
        <taxon>Marasmiineae</taxon>
        <taxon>Omphalotaceae</taxon>
        <taxon>Rhodocollybia</taxon>
    </lineage>
</organism>
<dbReference type="SUPFAM" id="SSF81383">
    <property type="entry name" value="F-box domain"/>
    <property type="match status" value="1"/>
</dbReference>
<dbReference type="Proteomes" id="UP000772434">
    <property type="component" value="Unassembled WGS sequence"/>
</dbReference>
<dbReference type="OrthoDB" id="2322499at2759"/>
<comment type="caution">
    <text evidence="3">The sequence shown here is derived from an EMBL/GenBank/DDBJ whole genome shotgun (WGS) entry which is preliminary data.</text>
</comment>
<sequence>MKKKKNFISDPRKNQVPKSKVTDMREDDQTAESSATKKGKNRMPEQFRNVRGRLGLLERLAKDVPLDVILEIFCYLEPGDLLRLARTTKDLRSILMSKSSESIWRTARENVQGLPPRPNDLNEPQYAHLCYESYCHVSTSGVCNNCQ</sequence>
<dbReference type="InterPro" id="IPR036047">
    <property type="entry name" value="F-box-like_dom_sf"/>
</dbReference>
<dbReference type="Gene3D" id="1.20.1280.50">
    <property type="match status" value="1"/>
</dbReference>
<feature type="domain" description="F-box" evidence="2">
    <location>
        <begin position="58"/>
        <end position="107"/>
    </location>
</feature>
<dbReference type="Pfam" id="PF12937">
    <property type="entry name" value="F-box-like"/>
    <property type="match status" value="1"/>
</dbReference>
<accession>A0A9P5PEI8</accession>
<dbReference type="EMBL" id="JADNRY010000231">
    <property type="protein sequence ID" value="KAF9060710.1"/>
    <property type="molecule type" value="Genomic_DNA"/>
</dbReference>
<protein>
    <recommendedName>
        <fullName evidence="2">F-box domain-containing protein</fullName>
    </recommendedName>
</protein>
<evidence type="ECO:0000313" key="4">
    <source>
        <dbReference type="Proteomes" id="UP000772434"/>
    </source>
</evidence>
<reference evidence="3" key="1">
    <citation type="submission" date="2020-11" db="EMBL/GenBank/DDBJ databases">
        <authorList>
            <consortium name="DOE Joint Genome Institute"/>
            <person name="Ahrendt S."/>
            <person name="Riley R."/>
            <person name="Andreopoulos W."/>
            <person name="Labutti K."/>
            <person name="Pangilinan J."/>
            <person name="Ruiz-Duenas F.J."/>
            <person name="Barrasa J.M."/>
            <person name="Sanchez-Garcia M."/>
            <person name="Camarero S."/>
            <person name="Miyauchi S."/>
            <person name="Serrano A."/>
            <person name="Linde D."/>
            <person name="Babiker R."/>
            <person name="Drula E."/>
            <person name="Ayuso-Fernandez I."/>
            <person name="Pacheco R."/>
            <person name="Padilla G."/>
            <person name="Ferreira P."/>
            <person name="Barriuso J."/>
            <person name="Kellner H."/>
            <person name="Castanera R."/>
            <person name="Alfaro M."/>
            <person name="Ramirez L."/>
            <person name="Pisabarro A.G."/>
            <person name="Kuo A."/>
            <person name="Tritt A."/>
            <person name="Lipzen A."/>
            <person name="He G."/>
            <person name="Yan M."/>
            <person name="Ng V."/>
            <person name="Cullen D."/>
            <person name="Martin F."/>
            <person name="Rosso M.-N."/>
            <person name="Henrissat B."/>
            <person name="Hibbett D."/>
            <person name="Martinez A.T."/>
            <person name="Grigoriev I.V."/>
        </authorList>
    </citation>
    <scope>NUCLEOTIDE SEQUENCE</scope>
    <source>
        <strain evidence="3">AH 40177</strain>
    </source>
</reference>
<keyword evidence="4" id="KW-1185">Reference proteome</keyword>
<evidence type="ECO:0000313" key="3">
    <source>
        <dbReference type="EMBL" id="KAF9060710.1"/>
    </source>
</evidence>
<evidence type="ECO:0000259" key="2">
    <source>
        <dbReference type="PROSITE" id="PS50181"/>
    </source>
</evidence>
<dbReference type="InterPro" id="IPR001810">
    <property type="entry name" value="F-box_dom"/>
</dbReference>
<gene>
    <name evidence="3" type="ORF">BDP27DRAFT_1236376</name>
</gene>
<name>A0A9P5PEI8_9AGAR</name>
<proteinExistence type="predicted"/>
<feature type="region of interest" description="Disordered" evidence="1">
    <location>
        <begin position="1"/>
        <end position="46"/>
    </location>
</feature>
<dbReference type="PROSITE" id="PS50181">
    <property type="entry name" value="FBOX"/>
    <property type="match status" value="1"/>
</dbReference>
<dbReference type="SMART" id="SM00256">
    <property type="entry name" value="FBOX"/>
    <property type="match status" value="1"/>
</dbReference>